<organism evidence="1 2">
    <name type="scientific">Escherichia phage AnYang</name>
    <dbReference type="NCBI Taxonomy" id="2499909"/>
    <lineage>
        <taxon>Viruses</taxon>
        <taxon>Duplodnaviria</taxon>
        <taxon>Heunggongvirae</taxon>
        <taxon>Uroviricota</taxon>
        <taxon>Caudoviricetes</taxon>
        <taxon>Pantevenvirales</taxon>
        <taxon>Straboviridae</taxon>
        <taxon>Tevenvirinae</taxon>
        <taxon>Dhakavirus</taxon>
        <taxon>Dhakavirus anyang</taxon>
    </lineage>
</organism>
<evidence type="ECO:0000313" key="2">
    <source>
        <dbReference type="Proteomes" id="UP000290498"/>
    </source>
</evidence>
<dbReference type="InterPro" id="IPR010667">
    <property type="entry name" value="Phage_T4_Gp19"/>
</dbReference>
<keyword evidence="2" id="KW-1185">Reference proteome</keyword>
<sequence length="167" mass="19183">MRHPMELTDITRAFESGDFARPNLFEVEIPFLGKNFSFKCKAAPMPAGIVEKVPVGYMNRKINVAGDRTFDDWTITIYNDDAHDTRQAIVDWQNLCHGMTNEITGAAPAEYKKQAVVRQFHRDGKTVTKEVTIYGLWPTNVGEVQMDWDSNNEVETFESTFAIDWWE</sequence>
<name>A0A410T4M4_9CAUD</name>
<dbReference type="EMBL" id="MK234886">
    <property type="protein sequence ID" value="QAU03643.1"/>
    <property type="molecule type" value="Genomic_DNA"/>
</dbReference>
<evidence type="ECO:0000313" key="1">
    <source>
        <dbReference type="EMBL" id="QAU03643.1"/>
    </source>
</evidence>
<proteinExistence type="predicted"/>
<reference evidence="1 2" key="1">
    <citation type="submission" date="2018-11" db="EMBL/GenBank/DDBJ databases">
        <authorList>
            <person name="Ji L."/>
        </authorList>
    </citation>
    <scope>NUCLEOTIDE SEQUENCE [LARGE SCALE GENOMIC DNA]</scope>
</reference>
<dbReference type="GeneID" id="65118005"/>
<dbReference type="Pfam" id="PF06841">
    <property type="entry name" value="Phage_T4_gp19"/>
    <property type="match status" value="1"/>
</dbReference>
<accession>A0A410T4M4</accession>
<dbReference type="KEGG" id="vg:65118005"/>
<dbReference type="GO" id="GO:0005198">
    <property type="term" value="F:structural molecule activity"/>
    <property type="evidence" value="ECO:0007669"/>
    <property type="project" value="InterPro"/>
</dbReference>
<dbReference type="Proteomes" id="UP000290498">
    <property type="component" value="Segment"/>
</dbReference>
<dbReference type="RefSeq" id="YP_010100311.1">
    <property type="nucleotide sequence ID" value="NC_055782.1"/>
</dbReference>
<protein>
    <submittedName>
        <fullName evidence="1">Tail tube protein</fullName>
    </submittedName>
</protein>